<gene>
    <name evidence="1" type="ORF">Fadolivirus_1_164</name>
</gene>
<keyword evidence="2" id="KW-1185">Reference proteome</keyword>
<organism evidence="1 2">
    <name type="scientific">Fadolivirus FV1/VV64</name>
    <dbReference type="NCBI Taxonomy" id="3070911"/>
    <lineage>
        <taxon>Viruses</taxon>
        <taxon>Varidnaviria</taxon>
        <taxon>Bamfordvirae</taxon>
        <taxon>Nucleocytoviricota</taxon>
        <taxon>Megaviricetes</taxon>
        <taxon>Imitervirales</taxon>
        <taxon>Mimiviridae</taxon>
        <taxon>Klosneuvirinae</taxon>
        <taxon>Fadolivirus</taxon>
        <taxon>Fadolivirus algeromassiliense</taxon>
    </lineage>
</organism>
<dbReference type="Proteomes" id="UP001162001">
    <property type="component" value="Segment"/>
</dbReference>
<sequence>MLKKFYIVNNQKDLLSGEIIPRKVLDYLPASTVFGTGLYPVPIQKHTGLTINPASQVSLLSPVSPFGLLSPASPIGNVSMGVAPLFSSIGMGPMMAPMVYGPPIIKMGPIMAAGGNVSIHIISNVNIFTIIVPFRYVRKVLNDIYLNSVVNDTTKPKITFRVVAPGNPDSSVTTTYDKMVEIVKDINNKYSNITYRYPDGRYVTFPVLLNALLNSIRTQVYSNINPNDI</sequence>
<accession>A0A7D3R0E6</accession>
<dbReference type="EMBL" id="MT418680">
    <property type="protein sequence ID" value="QKF93622.1"/>
    <property type="molecule type" value="Genomic_DNA"/>
</dbReference>
<reference evidence="1 2" key="1">
    <citation type="submission" date="2020-04" db="EMBL/GenBank/DDBJ databases">
        <title>Advantages and limits of metagenomic assembly and binning of a giant virus.</title>
        <authorList>
            <person name="Schulz F."/>
            <person name="Andreani J."/>
            <person name="Francis R."/>
            <person name="Boudjemaa H."/>
            <person name="Bou Khalil J.Y."/>
            <person name="Lee J."/>
            <person name="La Scola B."/>
            <person name="Woyke T."/>
        </authorList>
    </citation>
    <scope>NUCLEOTIDE SEQUENCE [LARGE SCALE GENOMIC DNA]</scope>
    <source>
        <strain evidence="1 2">FV1/VV64</strain>
    </source>
</reference>
<evidence type="ECO:0000313" key="1">
    <source>
        <dbReference type="EMBL" id="QKF93622.1"/>
    </source>
</evidence>
<protein>
    <submittedName>
        <fullName evidence="1">Uncharacterized protein</fullName>
    </submittedName>
</protein>
<evidence type="ECO:0000313" key="2">
    <source>
        <dbReference type="Proteomes" id="UP001162001"/>
    </source>
</evidence>
<proteinExistence type="predicted"/>
<name>A0A7D3R0E6_9VIRU</name>